<organism evidence="3 4">
    <name type="scientific">Conidiobolus coronatus (strain ATCC 28846 / CBS 209.66 / NRRL 28638)</name>
    <name type="common">Delacroixia coronata</name>
    <dbReference type="NCBI Taxonomy" id="796925"/>
    <lineage>
        <taxon>Eukaryota</taxon>
        <taxon>Fungi</taxon>
        <taxon>Fungi incertae sedis</taxon>
        <taxon>Zoopagomycota</taxon>
        <taxon>Entomophthoromycotina</taxon>
        <taxon>Entomophthoromycetes</taxon>
        <taxon>Entomophthorales</taxon>
        <taxon>Ancylistaceae</taxon>
        <taxon>Conidiobolus</taxon>
    </lineage>
</organism>
<evidence type="ECO:0000313" key="3">
    <source>
        <dbReference type="EMBL" id="KXN73828.1"/>
    </source>
</evidence>
<evidence type="ECO:0000256" key="2">
    <source>
        <dbReference type="SAM" id="SignalP"/>
    </source>
</evidence>
<keyword evidence="4" id="KW-1185">Reference proteome</keyword>
<sequence>MFINAKRLLFYIVFIKSFLLTLNADSTKNTQPHFNPIDAINSNPDLVTTFLDALKIGANNYRAYYQTHKVDDTNDILAIQLQNLKDNLNSTEKLIKWWELLTSSPSSLDLDTLSACNTNPIHSQPPLTHKNSYLSTQPPFLQSEQRSVVSTTPVVGLGLLATFCMVVIFL</sequence>
<gene>
    <name evidence="3" type="ORF">CONCODRAFT_77203</name>
</gene>
<feature type="chain" id="PRO_5007294837" evidence="2">
    <location>
        <begin position="25"/>
        <end position="170"/>
    </location>
</feature>
<evidence type="ECO:0000313" key="4">
    <source>
        <dbReference type="Proteomes" id="UP000070444"/>
    </source>
</evidence>
<dbReference type="EMBL" id="KQ964431">
    <property type="protein sequence ID" value="KXN73828.1"/>
    <property type="molecule type" value="Genomic_DNA"/>
</dbReference>
<dbReference type="Proteomes" id="UP000070444">
    <property type="component" value="Unassembled WGS sequence"/>
</dbReference>
<keyword evidence="1" id="KW-0472">Membrane</keyword>
<feature type="transmembrane region" description="Helical" evidence="1">
    <location>
        <begin position="148"/>
        <end position="169"/>
    </location>
</feature>
<keyword evidence="1" id="KW-1133">Transmembrane helix</keyword>
<name>A0A137PFP9_CONC2</name>
<accession>A0A137PFP9</accession>
<proteinExistence type="predicted"/>
<evidence type="ECO:0000256" key="1">
    <source>
        <dbReference type="SAM" id="Phobius"/>
    </source>
</evidence>
<feature type="signal peptide" evidence="2">
    <location>
        <begin position="1"/>
        <end position="24"/>
    </location>
</feature>
<keyword evidence="2" id="KW-0732">Signal</keyword>
<dbReference type="AlphaFoldDB" id="A0A137PFP9"/>
<reference evidence="3 4" key="1">
    <citation type="journal article" date="2015" name="Genome Biol. Evol.">
        <title>Phylogenomic analyses indicate that early fungi evolved digesting cell walls of algal ancestors of land plants.</title>
        <authorList>
            <person name="Chang Y."/>
            <person name="Wang S."/>
            <person name="Sekimoto S."/>
            <person name="Aerts A.L."/>
            <person name="Choi C."/>
            <person name="Clum A."/>
            <person name="LaButti K.M."/>
            <person name="Lindquist E.A."/>
            <person name="Yee Ngan C."/>
            <person name="Ohm R.A."/>
            <person name="Salamov A.A."/>
            <person name="Grigoriev I.V."/>
            <person name="Spatafora J.W."/>
            <person name="Berbee M.L."/>
        </authorList>
    </citation>
    <scope>NUCLEOTIDE SEQUENCE [LARGE SCALE GENOMIC DNA]</scope>
    <source>
        <strain evidence="3 4">NRRL 28638</strain>
    </source>
</reference>
<keyword evidence="1" id="KW-0812">Transmembrane</keyword>
<protein>
    <submittedName>
        <fullName evidence="3">Uncharacterized protein</fullName>
    </submittedName>
</protein>